<feature type="compositionally biased region" description="Polar residues" evidence="1">
    <location>
        <begin position="16"/>
        <end position="37"/>
    </location>
</feature>
<reference evidence="2 3" key="1">
    <citation type="submission" date="2014-06" db="EMBL/GenBank/DDBJ databases">
        <title>Evolutionary Origins and Diversification of the Mycorrhizal Mutualists.</title>
        <authorList>
            <consortium name="DOE Joint Genome Institute"/>
            <consortium name="Mycorrhizal Genomics Consortium"/>
            <person name="Kohler A."/>
            <person name="Kuo A."/>
            <person name="Nagy L.G."/>
            <person name="Floudas D."/>
            <person name="Copeland A."/>
            <person name="Barry K.W."/>
            <person name="Cichocki N."/>
            <person name="Veneault-Fourrey C."/>
            <person name="LaButti K."/>
            <person name="Lindquist E.A."/>
            <person name="Lipzen A."/>
            <person name="Lundell T."/>
            <person name="Morin E."/>
            <person name="Murat C."/>
            <person name="Riley R."/>
            <person name="Ohm R."/>
            <person name="Sun H."/>
            <person name="Tunlid A."/>
            <person name="Henrissat B."/>
            <person name="Grigoriev I.V."/>
            <person name="Hibbett D.S."/>
            <person name="Martin F."/>
        </authorList>
    </citation>
    <scope>NUCLEOTIDE SEQUENCE [LARGE SCALE GENOMIC DNA]</scope>
    <source>
        <strain evidence="2 3">SS14</strain>
    </source>
</reference>
<feature type="compositionally biased region" description="Basic and acidic residues" evidence="1">
    <location>
        <begin position="82"/>
        <end position="93"/>
    </location>
</feature>
<evidence type="ECO:0000313" key="2">
    <source>
        <dbReference type="EMBL" id="KIJ27594.1"/>
    </source>
</evidence>
<feature type="compositionally biased region" description="Basic and acidic residues" evidence="1">
    <location>
        <begin position="152"/>
        <end position="162"/>
    </location>
</feature>
<organism evidence="2 3">
    <name type="scientific">Sphaerobolus stellatus (strain SS14)</name>
    <dbReference type="NCBI Taxonomy" id="990650"/>
    <lineage>
        <taxon>Eukaryota</taxon>
        <taxon>Fungi</taxon>
        <taxon>Dikarya</taxon>
        <taxon>Basidiomycota</taxon>
        <taxon>Agaricomycotina</taxon>
        <taxon>Agaricomycetes</taxon>
        <taxon>Phallomycetidae</taxon>
        <taxon>Geastrales</taxon>
        <taxon>Sphaerobolaceae</taxon>
        <taxon>Sphaerobolus</taxon>
    </lineage>
</organism>
<feature type="region of interest" description="Disordered" evidence="1">
    <location>
        <begin position="483"/>
        <end position="532"/>
    </location>
</feature>
<keyword evidence="3" id="KW-1185">Reference proteome</keyword>
<dbReference type="HOGENOM" id="CLU_262827_0_0_1"/>
<proteinExistence type="predicted"/>
<feature type="compositionally biased region" description="Acidic residues" evidence="1">
    <location>
        <begin position="119"/>
        <end position="129"/>
    </location>
</feature>
<feature type="compositionally biased region" description="Polar residues" evidence="1">
    <location>
        <begin position="483"/>
        <end position="511"/>
    </location>
</feature>
<protein>
    <submittedName>
        <fullName evidence="2">Uncharacterized protein</fullName>
    </submittedName>
</protein>
<evidence type="ECO:0000256" key="1">
    <source>
        <dbReference type="SAM" id="MobiDB-lite"/>
    </source>
</evidence>
<dbReference type="Proteomes" id="UP000054279">
    <property type="component" value="Unassembled WGS sequence"/>
</dbReference>
<accession>A0A0C9U0R5</accession>
<feature type="compositionally biased region" description="Basic residues" evidence="1">
    <location>
        <begin position="163"/>
        <end position="174"/>
    </location>
</feature>
<feature type="compositionally biased region" description="Polar residues" evidence="1">
    <location>
        <begin position="105"/>
        <end position="117"/>
    </location>
</feature>
<feature type="compositionally biased region" description="Polar residues" evidence="1">
    <location>
        <begin position="760"/>
        <end position="775"/>
    </location>
</feature>
<gene>
    <name evidence="2" type="ORF">M422DRAFT_271197</name>
</gene>
<feature type="region of interest" description="Disordered" evidence="1">
    <location>
        <begin position="14"/>
        <end position="223"/>
    </location>
</feature>
<feature type="region of interest" description="Disordered" evidence="1">
    <location>
        <begin position="817"/>
        <end position="848"/>
    </location>
</feature>
<feature type="region of interest" description="Disordered" evidence="1">
    <location>
        <begin position="732"/>
        <end position="779"/>
    </location>
</feature>
<sequence>MSVLDFGFQDAILGLPTSSLPQSVNGDISADPSTFSDNDGPPFNAEPQRGATPQSIDNAADPNLIAGNDTSDLPASLEDELLSDKDVSPREGTRQPSKTRRVATPKQSTPSVSLGSQDSSEESDEDIDVGDNNADEHTPSPNARNLRSRQKRGVESDNEASKLPRRNLRRRKQNPQHIVDSDIESDNEAPKPSSRNLRRRKQKQQCIANSDVESDDEAPKLPPGLDFPAANWAAPTPDILSLVFERLVYNTAKKTGISTRDLFNGLGYGCRKLNGTLNLWNEFERFAHKDIEEQCRHLDKSSKEYSTKRAECTKQTHKEYEAKYGGKKKLEDALREWCANNPKEFKNKKAINVGMLGPSLQDKVSDAVDYIRRAGRVYNLEAVVIGFVDHPYANPEDTTTVAFTSEKSAQAFVDMGIREPILLARGLQTHLRLKNERQYTEGAFAIIEKVAAELPALTNGIKLPTPDQLPMAQKIVIGRSLSGSKQSVTQPDDEATVQTSAAPTTVITSPNETDDELPQRNDGQSHSKNVASPTTLTEDMLHPLVANVTCAPKLDVRQYCITFFYDGLYILAGIAPPKELWLGVQYATYAQQINCEMESFAMKTWWRLLFNAGYRIENWPCPGQTPAKLDDPAFKTPVQHWPVVMRHAIVKQYCNPNMEQRLRIVCREHDQERMPFITFALGADGERLAQPADYPGDVVNTRPHNCKCFKHNGIDVAPRYLATADTPVPRVTPATGTMPVPKSKSRKAPVVVAKGKKTATPAQLQSETVSTSRQGSAPPITTIARSTRATTKRKHTTGDNGLAAITEEEDARLVGKTAENIDDRDTSLTNNQEKPPSKKARVEQVEETSFGGRFKVAPRAIPKGGKPNAPQSTVIPPSVPQPVLAAPQQPHLPPPLQSYMQHPKALSPIEEQQQQQQHFPMRMSIPPERPPDALVQPALRASSGPGVPAIDHPIPTVAQVRTLRDWGNIGEMLVWTTSFASKIIAKVAAEQRQGKTVNIAQYVQPAAEKGATYFKAYWDRVKAERGQPPLFEDFMELARQMPALLIQRRDICNVNGVSLWAQIVVTIVRQDFSLCPCDVQAVEEFVVILKATGMTEKQMQDIEPPLRNVITRDWANMSAMLVWTTLFTKKIVKVITDGQKQGITVNISQYTEVAIQMGCKFFEDYWNTPENANDHPTFDGFLFLAQQISAILEHHPDYCNADGATLWARIVVAIVGKHPTVLPPDEESIAHFVEALSAVGITTENLKGIRVALRTQLRVKKKEAYGEILHDPGVIMDSDDAYFQ</sequence>
<name>A0A0C9U0R5_SPHS4</name>
<dbReference type="EMBL" id="KN837330">
    <property type="protein sequence ID" value="KIJ27594.1"/>
    <property type="molecule type" value="Genomic_DNA"/>
</dbReference>
<evidence type="ECO:0000313" key="3">
    <source>
        <dbReference type="Proteomes" id="UP000054279"/>
    </source>
</evidence>